<dbReference type="AlphaFoldDB" id="A0AAQ3PJP8"/>
<protein>
    <submittedName>
        <fullName evidence="2">Uncharacterized protein</fullName>
    </submittedName>
</protein>
<evidence type="ECO:0000313" key="2">
    <source>
        <dbReference type="EMBL" id="WVZ51440.1"/>
    </source>
</evidence>
<evidence type="ECO:0000313" key="3">
    <source>
        <dbReference type="Proteomes" id="UP001341281"/>
    </source>
</evidence>
<sequence length="260" mass="28954">MLPNAASKSSEQQQQSASNKAPTTRSRSTTPSGSQVFDPPDDQQYYQKPYYQQEGCGNAHHLCMDEDLSSTSSMQHFHLHDAAMQPPTLSAATPTPTALTRTLSVPTSTSTSRPQRCRLVWRRRGIVEPPKWCMRTSSRSWYPTSSRDSLHGSRCPGRGRCTRTLAGLRRRQLSFDSIVHTADGARRSPTLVCESFLEGTAALSEPQVPHPTRSTRTRWHMPTLHRGARRSPRGPAAARRTWSIATVVSAAVQRVMREFG</sequence>
<feature type="region of interest" description="Disordered" evidence="1">
    <location>
        <begin position="1"/>
        <end position="45"/>
    </location>
</feature>
<evidence type="ECO:0000256" key="1">
    <source>
        <dbReference type="SAM" id="MobiDB-lite"/>
    </source>
</evidence>
<organism evidence="2 3">
    <name type="scientific">Paspalum notatum var. saurae</name>
    <dbReference type="NCBI Taxonomy" id="547442"/>
    <lineage>
        <taxon>Eukaryota</taxon>
        <taxon>Viridiplantae</taxon>
        <taxon>Streptophyta</taxon>
        <taxon>Embryophyta</taxon>
        <taxon>Tracheophyta</taxon>
        <taxon>Spermatophyta</taxon>
        <taxon>Magnoliopsida</taxon>
        <taxon>Liliopsida</taxon>
        <taxon>Poales</taxon>
        <taxon>Poaceae</taxon>
        <taxon>PACMAD clade</taxon>
        <taxon>Panicoideae</taxon>
        <taxon>Andropogonodae</taxon>
        <taxon>Paspaleae</taxon>
        <taxon>Paspalinae</taxon>
        <taxon>Paspalum</taxon>
    </lineage>
</organism>
<dbReference type="Proteomes" id="UP001341281">
    <property type="component" value="Chromosome 01"/>
</dbReference>
<proteinExistence type="predicted"/>
<feature type="compositionally biased region" description="Low complexity" evidence="1">
    <location>
        <begin position="1"/>
        <end position="34"/>
    </location>
</feature>
<gene>
    <name evidence="2" type="ORF">U9M48_002588</name>
</gene>
<name>A0AAQ3PJP8_PASNO</name>
<reference evidence="2 3" key="1">
    <citation type="submission" date="2024-02" db="EMBL/GenBank/DDBJ databases">
        <title>High-quality chromosome-scale genome assembly of Pensacola bahiagrass (Paspalum notatum Flugge var. saurae).</title>
        <authorList>
            <person name="Vega J.M."/>
            <person name="Podio M."/>
            <person name="Orjuela J."/>
            <person name="Siena L.A."/>
            <person name="Pessino S.C."/>
            <person name="Combes M.C."/>
            <person name="Mariac C."/>
            <person name="Albertini E."/>
            <person name="Pupilli F."/>
            <person name="Ortiz J.P.A."/>
            <person name="Leblanc O."/>
        </authorList>
    </citation>
    <scope>NUCLEOTIDE SEQUENCE [LARGE SCALE GENOMIC DNA]</scope>
    <source>
        <strain evidence="2">R1</strain>
        <tissue evidence="2">Leaf</tissue>
    </source>
</reference>
<accession>A0AAQ3PJP8</accession>
<dbReference type="EMBL" id="CP144745">
    <property type="protein sequence ID" value="WVZ51440.1"/>
    <property type="molecule type" value="Genomic_DNA"/>
</dbReference>
<keyword evidence="3" id="KW-1185">Reference proteome</keyword>